<feature type="transmembrane region" description="Helical" evidence="1">
    <location>
        <begin position="37"/>
        <end position="59"/>
    </location>
</feature>
<organism evidence="2">
    <name type="scientific">viral metagenome</name>
    <dbReference type="NCBI Taxonomy" id="1070528"/>
    <lineage>
        <taxon>unclassified sequences</taxon>
        <taxon>metagenomes</taxon>
        <taxon>organismal metagenomes</taxon>
    </lineage>
</organism>
<dbReference type="EMBL" id="MN739136">
    <property type="protein sequence ID" value="QHS90437.1"/>
    <property type="molecule type" value="Genomic_DNA"/>
</dbReference>
<feature type="transmembrane region" description="Helical" evidence="1">
    <location>
        <begin position="7"/>
        <end position="25"/>
    </location>
</feature>
<reference evidence="2" key="1">
    <citation type="journal article" date="2020" name="Nature">
        <title>Giant virus diversity and host interactions through global metagenomics.</title>
        <authorList>
            <person name="Schulz F."/>
            <person name="Roux S."/>
            <person name="Paez-Espino D."/>
            <person name="Jungbluth S."/>
            <person name="Walsh D.A."/>
            <person name="Denef V.J."/>
            <person name="McMahon K.D."/>
            <person name="Konstantinidis K.T."/>
            <person name="Eloe-Fadrosh E.A."/>
            <person name="Kyrpides N.C."/>
            <person name="Woyke T."/>
        </authorList>
    </citation>
    <scope>NUCLEOTIDE SEQUENCE</scope>
    <source>
        <strain evidence="2">GVMAG-M-3300010160-60</strain>
    </source>
</reference>
<accession>A0A6C0BDT9</accession>
<evidence type="ECO:0000256" key="1">
    <source>
        <dbReference type="SAM" id="Phobius"/>
    </source>
</evidence>
<protein>
    <submittedName>
        <fullName evidence="2">Uncharacterized protein</fullName>
    </submittedName>
</protein>
<evidence type="ECO:0000313" key="2">
    <source>
        <dbReference type="EMBL" id="QHS90437.1"/>
    </source>
</evidence>
<sequence length="97" mass="11141">MVSLDEIGDYISFGFSVIYLLYILYTYRNIDKNITTNIFLIVSIICAIIIIIIFVCEIVEPSFINDNSFIQFEKYGKINAQLLLAISYGYFIGVSRC</sequence>
<keyword evidence="1" id="KW-0472">Membrane</keyword>
<proteinExistence type="predicted"/>
<dbReference type="AlphaFoldDB" id="A0A6C0BDT9"/>
<keyword evidence="1" id="KW-0812">Transmembrane</keyword>
<name>A0A6C0BDT9_9ZZZZ</name>
<keyword evidence="1" id="KW-1133">Transmembrane helix</keyword>